<gene>
    <name evidence="2" type="ORF">RADP37_04248</name>
</gene>
<protein>
    <submittedName>
        <fullName evidence="2">Uncharacterized protein</fullName>
    </submittedName>
</protein>
<sequence>MAPDLPQAAVMPAAGAEPEPGASGPRRLEAAGPPHKSPGRKGTA</sequence>
<evidence type="ECO:0000256" key="1">
    <source>
        <dbReference type="SAM" id="MobiDB-lite"/>
    </source>
</evidence>
<proteinExistence type="predicted"/>
<dbReference type="EMBL" id="CP025189">
    <property type="protein sequence ID" value="AWV22586.1"/>
    <property type="molecule type" value="Genomic_DNA"/>
</dbReference>
<evidence type="ECO:0000313" key="2">
    <source>
        <dbReference type="EMBL" id="AWV22586.1"/>
    </source>
</evidence>
<name>A0A4Y1MX68_9PROT</name>
<reference evidence="2" key="1">
    <citation type="submission" date="2017-12" db="EMBL/GenBank/DDBJ databases">
        <authorList>
            <person name="Martens C."/>
            <person name="Dahlstrom E."/>
            <person name="Barbian K."/>
            <person name="Sykora L."/>
            <person name="Ricklefs S."/>
            <person name="Bruno D."/>
            <person name="Anzick I."/>
            <person name="Myles I."/>
            <person name="Datta S.K."/>
        </authorList>
    </citation>
    <scope>NUCLEOTIDE SEQUENCE</scope>
    <source>
        <strain evidence="2">AD2</strain>
    </source>
</reference>
<feature type="compositionally biased region" description="Low complexity" evidence="1">
    <location>
        <begin position="1"/>
        <end position="25"/>
    </location>
</feature>
<organism evidence="2">
    <name type="scientific">Roseomonas mucosa</name>
    <dbReference type="NCBI Taxonomy" id="207340"/>
    <lineage>
        <taxon>Bacteria</taxon>
        <taxon>Pseudomonadati</taxon>
        <taxon>Pseudomonadota</taxon>
        <taxon>Alphaproteobacteria</taxon>
        <taxon>Acetobacterales</taxon>
        <taxon>Roseomonadaceae</taxon>
        <taxon>Roseomonas</taxon>
    </lineage>
</organism>
<accession>A0A4Y1MX68</accession>
<feature type="region of interest" description="Disordered" evidence="1">
    <location>
        <begin position="1"/>
        <end position="44"/>
    </location>
</feature>
<dbReference type="AlphaFoldDB" id="A0A4Y1MX68"/>